<dbReference type="EMBL" id="LN681225">
    <property type="protein sequence ID" value="CEK09355.1"/>
    <property type="molecule type" value="Genomic_DNA"/>
</dbReference>
<dbReference type="OrthoDB" id="9794902at2"/>
<dbReference type="SUPFAM" id="SSF56112">
    <property type="entry name" value="Protein kinase-like (PK-like)"/>
    <property type="match status" value="1"/>
</dbReference>
<protein>
    <recommendedName>
        <fullName evidence="3">Aminoglycoside phosphotransferase domain-containing protein</fullName>
    </recommendedName>
</protein>
<dbReference type="KEGG" id="lha:LHA_0243"/>
<dbReference type="RefSeq" id="WP_045104903.1">
    <property type="nucleotide sequence ID" value="NZ_LN681225.1"/>
</dbReference>
<keyword evidence="2" id="KW-1185">Reference proteome</keyword>
<dbReference type="Gene3D" id="3.90.1200.10">
    <property type="match status" value="1"/>
</dbReference>
<reference evidence="2" key="1">
    <citation type="submission" date="2014-09" db="EMBL/GenBank/DDBJ databases">
        <authorList>
            <person name="Gomez-Valero L."/>
        </authorList>
    </citation>
    <scope>NUCLEOTIDE SEQUENCE [LARGE SCALE GENOMIC DNA]</scope>
    <source>
        <strain evidence="2">ATCC35250</strain>
    </source>
</reference>
<accession>A0A0A8UKF6</accession>
<dbReference type="PATRIC" id="fig|449.7.peg.947"/>
<dbReference type="AlphaFoldDB" id="A0A0A8UKF6"/>
<dbReference type="InterPro" id="IPR011009">
    <property type="entry name" value="Kinase-like_dom_sf"/>
</dbReference>
<dbReference type="STRING" id="449.LHA_0243"/>
<gene>
    <name evidence="1" type="ORF">LHA_0243</name>
</gene>
<evidence type="ECO:0000313" key="2">
    <source>
        <dbReference type="Proteomes" id="UP000032803"/>
    </source>
</evidence>
<evidence type="ECO:0000313" key="1">
    <source>
        <dbReference type="EMBL" id="CEK09355.1"/>
    </source>
</evidence>
<organism evidence="1 2">
    <name type="scientific">Legionella hackeliae</name>
    <dbReference type="NCBI Taxonomy" id="449"/>
    <lineage>
        <taxon>Bacteria</taxon>
        <taxon>Pseudomonadati</taxon>
        <taxon>Pseudomonadota</taxon>
        <taxon>Gammaproteobacteria</taxon>
        <taxon>Legionellales</taxon>
        <taxon>Legionellaceae</taxon>
        <taxon>Legionella</taxon>
    </lineage>
</organism>
<dbReference type="Proteomes" id="UP000032803">
    <property type="component" value="Chromosome I"/>
</dbReference>
<proteinExistence type="predicted"/>
<evidence type="ECO:0008006" key="3">
    <source>
        <dbReference type="Google" id="ProtNLM"/>
    </source>
</evidence>
<dbReference type="HOGENOM" id="CLU_690366_0_0_6"/>
<sequence>MKENFVQTSDFGLLFTKDFFEFCLRRQLNDPELTVTDVSYIPSTSEKMALELKHPKKGDHPIGVQRYNLSIVKQHKKETLSLIVKSKIGEQQYLQAITQAFEKCGIITSIPLLEYMSQLEFMYVNSKEIAVYDMQKEHLPFRKFMPTCYGYYLDEEHQICVLMLHYLSDDYLSLDPFDVEKWNQEAIDYFIDTISQLHAVWYDNVTELSKISYLQNVLDASKMQAFLPYWQALAKAVETADLSFLQDTDHAFHYQLINDIPKWRPHIDRMKKTLVQNDCVPKNVGLKLHDNVKEVYIFDWEITTIHIPQRDSVEFLAYVLPGSFDNDLLNHYINRHRQSLALHSQENIDKEEWRLGFLYSAYDYLIQRVFPQLVFEKLEARNIEKIYKNTRRIIKLLS</sequence>
<name>A0A0A8UKF6_LEGHA</name>